<name>A0A2T6B8Q9_9RHOB</name>
<protein>
    <submittedName>
        <fullName evidence="2">Uncharacterized protein</fullName>
    </submittedName>
</protein>
<evidence type="ECO:0000313" key="3">
    <source>
        <dbReference type="Proteomes" id="UP000244224"/>
    </source>
</evidence>
<reference evidence="2 3" key="1">
    <citation type="submission" date="2018-04" db="EMBL/GenBank/DDBJ databases">
        <title>Genomic Encyclopedia of Archaeal and Bacterial Type Strains, Phase II (KMG-II): from individual species to whole genera.</title>
        <authorList>
            <person name="Goeker M."/>
        </authorList>
    </citation>
    <scope>NUCLEOTIDE SEQUENCE [LARGE SCALE GENOMIC DNA]</scope>
    <source>
        <strain evidence="2 3">DSM 21823</strain>
    </source>
</reference>
<evidence type="ECO:0000313" key="2">
    <source>
        <dbReference type="EMBL" id="PTX52443.1"/>
    </source>
</evidence>
<dbReference type="EMBL" id="QBKP01000002">
    <property type="protein sequence ID" value="PTX52443.1"/>
    <property type="molecule type" value="Genomic_DNA"/>
</dbReference>
<feature type="region of interest" description="Disordered" evidence="1">
    <location>
        <begin position="36"/>
        <end position="60"/>
    </location>
</feature>
<organism evidence="2 3">
    <name type="scientific">Gemmobacter caeni</name>
    <dbReference type="NCBI Taxonomy" id="589035"/>
    <lineage>
        <taxon>Bacteria</taxon>
        <taxon>Pseudomonadati</taxon>
        <taxon>Pseudomonadota</taxon>
        <taxon>Alphaproteobacteria</taxon>
        <taxon>Rhodobacterales</taxon>
        <taxon>Paracoccaceae</taxon>
        <taxon>Gemmobacter</taxon>
    </lineage>
</organism>
<accession>A0A2T6B8Q9</accession>
<feature type="region of interest" description="Disordered" evidence="1">
    <location>
        <begin position="1"/>
        <end position="23"/>
    </location>
</feature>
<dbReference type="Proteomes" id="UP000244224">
    <property type="component" value="Unassembled WGS sequence"/>
</dbReference>
<comment type="caution">
    <text evidence="2">The sequence shown here is derived from an EMBL/GenBank/DDBJ whole genome shotgun (WGS) entry which is preliminary data.</text>
</comment>
<gene>
    <name evidence="2" type="ORF">C8N34_102223</name>
</gene>
<proteinExistence type="predicted"/>
<evidence type="ECO:0000256" key="1">
    <source>
        <dbReference type="SAM" id="MobiDB-lite"/>
    </source>
</evidence>
<dbReference type="AlphaFoldDB" id="A0A2T6B8Q9"/>
<sequence length="60" mass="6165">MSGSNARCCTSEPGRDPISPDGLIEEDGFITVVATGWTRTSAKAPGPETDPEPPAPPEPA</sequence>
<keyword evidence="3" id="KW-1185">Reference proteome</keyword>